<protein>
    <submittedName>
        <fullName evidence="3">Uncharacterized protein</fullName>
    </submittedName>
</protein>
<feature type="compositionally biased region" description="Basic and acidic residues" evidence="1">
    <location>
        <begin position="98"/>
        <end position="108"/>
    </location>
</feature>
<proteinExistence type="predicted"/>
<evidence type="ECO:0000313" key="3">
    <source>
        <dbReference type="EMBL" id="OUN85034.1"/>
    </source>
</evidence>
<evidence type="ECO:0000313" key="4">
    <source>
        <dbReference type="Proteomes" id="UP000195781"/>
    </source>
</evidence>
<dbReference type="OrthoDB" id="2068550at2"/>
<sequence length="277" mass="28801">MFDRCKSWFTATTRGHDTWARSHRAQLIAGGAIVAVLALAIVLAVTGVVTLPVPTEAARTSSSAEAPQGGLADDAAKADGSVPAGERASSSDADDKDESSAKTSDGRDSSAAGSSASASSSSSSAGASESGSAGTGSNSSGSATAGSGSSASHTHSWKNHTATRQVWVSNMVTVPDYETQTVYGARFYTMSGDGTYVANGPTYWFENGFTTADLQDIIRTGIKNADENGLYNGVYYANYQNVSKTVQVQVGSHQEDQGHYETESYVDYQYCSCGARQ</sequence>
<feature type="compositionally biased region" description="Low complexity" evidence="1">
    <location>
        <begin position="109"/>
        <end position="152"/>
    </location>
</feature>
<name>A0A1Y3XHJ1_9ACTN</name>
<comment type="caution">
    <text evidence="3">The sequence shown here is derived from an EMBL/GenBank/DDBJ whole genome shotgun (WGS) entry which is preliminary data.</text>
</comment>
<keyword evidence="2" id="KW-0812">Transmembrane</keyword>
<evidence type="ECO:0000256" key="1">
    <source>
        <dbReference type="SAM" id="MobiDB-lite"/>
    </source>
</evidence>
<feature type="transmembrane region" description="Helical" evidence="2">
    <location>
        <begin position="27"/>
        <end position="53"/>
    </location>
</feature>
<gene>
    <name evidence="3" type="ORF">B5G02_09415</name>
</gene>
<organism evidence="3 4">
    <name type="scientific">[Collinsella] massiliensis</name>
    <dbReference type="NCBI Taxonomy" id="1232426"/>
    <lineage>
        <taxon>Bacteria</taxon>
        <taxon>Bacillati</taxon>
        <taxon>Actinomycetota</taxon>
        <taxon>Coriobacteriia</taxon>
        <taxon>Coriobacteriales</taxon>
        <taxon>Coriobacteriaceae</taxon>
        <taxon>Enorma</taxon>
    </lineage>
</organism>
<accession>A0A1Y3XHJ1</accession>
<dbReference type="EMBL" id="NFIE01000027">
    <property type="protein sequence ID" value="OUN85034.1"/>
    <property type="molecule type" value="Genomic_DNA"/>
</dbReference>
<dbReference type="Proteomes" id="UP000195781">
    <property type="component" value="Unassembled WGS sequence"/>
</dbReference>
<feature type="region of interest" description="Disordered" evidence="1">
    <location>
        <begin position="56"/>
        <end position="157"/>
    </location>
</feature>
<keyword evidence="2" id="KW-0472">Membrane</keyword>
<evidence type="ECO:0000256" key="2">
    <source>
        <dbReference type="SAM" id="Phobius"/>
    </source>
</evidence>
<reference evidence="4" key="1">
    <citation type="submission" date="2017-04" db="EMBL/GenBank/DDBJ databases">
        <title>Function of individual gut microbiota members based on whole genome sequencing of pure cultures obtained from chicken caecum.</title>
        <authorList>
            <person name="Medvecky M."/>
            <person name="Cejkova D."/>
            <person name="Polansky O."/>
            <person name="Karasova D."/>
            <person name="Kubasova T."/>
            <person name="Cizek A."/>
            <person name="Rychlik I."/>
        </authorList>
    </citation>
    <scope>NUCLEOTIDE SEQUENCE [LARGE SCALE GENOMIC DNA]</scope>
    <source>
        <strain evidence="4">An5</strain>
    </source>
</reference>
<feature type="compositionally biased region" description="Low complexity" evidence="1">
    <location>
        <begin position="56"/>
        <end position="73"/>
    </location>
</feature>
<keyword evidence="4" id="KW-1185">Reference proteome</keyword>
<dbReference type="RefSeq" id="WP_094336031.1">
    <property type="nucleotide sequence ID" value="NZ_NFIE01000027.1"/>
</dbReference>
<keyword evidence="2" id="KW-1133">Transmembrane helix</keyword>
<dbReference type="AlphaFoldDB" id="A0A1Y3XHJ1"/>